<evidence type="ECO:0000313" key="2">
    <source>
        <dbReference type="Proteomes" id="UP000077013"/>
    </source>
</evidence>
<evidence type="ECO:0000313" key="1">
    <source>
        <dbReference type="EMBL" id="OAB79003.1"/>
    </source>
</evidence>
<protein>
    <recommendedName>
        <fullName evidence="3">Deoxyribose-phosphate aldolase</fullName>
    </recommendedName>
</protein>
<dbReference type="Pfam" id="PF20113">
    <property type="entry name" value="DUF6503"/>
    <property type="match status" value="1"/>
</dbReference>
<comment type="caution">
    <text evidence="1">The sequence shown here is derived from an EMBL/GenBank/DDBJ whole genome shotgun (WGS) entry which is preliminary data.</text>
</comment>
<reference evidence="1 2" key="1">
    <citation type="submission" date="2016-02" db="EMBL/GenBank/DDBJ databases">
        <title>Ulvibacter sp. LPB0005, isolated from Thais luteostoma.</title>
        <authorList>
            <person name="Shin S.-K."/>
            <person name="Yi H."/>
        </authorList>
    </citation>
    <scope>NUCLEOTIDE SEQUENCE [LARGE SCALE GENOMIC DNA]</scope>
    <source>
        <strain evidence="1 2">LPB0005</strain>
    </source>
</reference>
<dbReference type="AlphaFoldDB" id="A0A167HVH3"/>
<evidence type="ECO:0008006" key="3">
    <source>
        <dbReference type="Google" id="ProtNLM"/>
    </source>
</evidence>
<sequence length="239" mass="27493">MLCFWSCVEEEAPLTAEAIVKKSIEAQCNGNCDHATINFTFRKNKYTSIRDGGAYRLERIILDSISETKDVLSNKGFQRLINNEMQEVADTTAIKLGDAVNSVHYFAQVPFGLEAPAVRKKLLGKTKIKEQPYYEVEITFSEEGGGTDFDDVFIYWIHTKKFTVDYLAYKYAVNGGGIRFREAYNERRIEQIRFVDYNNFKPESLTVSLQQLPKLFEKGELKLLSKIETEDISVRFPKH</sequence>
<name>A0A167HVH3_9FLAO</name>
<accession>A0A167HVH3</accession>
<keyword evidence="2" id="KW-1185">Reference proteome</keyword>
<dbReference type="EMBL" id="LRXL01000037">
    <property type="protein sequence ID" value="OAB79003.1"/>
    <property type="molecule type" value="Genomic_DNA"/>
</dbReference>
<dbReference type="InterPro" id="IPR045444">
    <property type="entry name" value="DUF6503"/>
</dbReference>
<organism evidence="1 2">
    <name type="scientific">Cochleicola gelatinilyticus</name>
    <dbReference type="NCBI Taxonomy" id="1763537"/>
    <lineage>
        <taxon>Bacteria</taxon>
        <taxon>Pseudomonadati</taxon>
        <taxon>Bacteroidota</taxon>
        <taxon>Flavobacteriia</taxon>
        <taxon>Flavobacteriales</taxon>
        <taxon>Flavobacteriaceae</taxon>
        <taxon>Cochleicola</taxon>
    </lineage>
</organism>
<dbReference type="Proteomes" id="UP000077013">
    <property type="component" value="Unassembled WGS sequence"/>
</dbReference>
<proteinExistence type="predicted"/>
<dbReference type="STRING" id="1763537.ULVI_08095"/>
<gene>
    <name evidence="1" type="ORF">ULVI_08095</name>
</gene>